<feature type="domain" description="Piwi" evidence="2">
    <location>
        <begin position="191"/>
        <end position="411"/>
    </location>
</feature>
<evidence type="ECO:0000256" key="1">
    <source>
        <dbReference type="SAM" id="MobiDB-lite"/>
    </source>
</evidence>
<dbReference type="InterPro" id="IPR003165">
    <property type="entry name" value="Piwi"/>
</dbReference>
<accession>A0ABD3DKY0</accession>
<evidence type="ECO:0000313" key="4">
    <source>
        <dbReference type="Proteomes" id="UP001632038"/>
    </source>
</evidence>
<dbReference type="InterPro" id="IPR032474">
    <property type="entry name" value="Argonaute_N"/>
</dbReference>
<dbReference type="AlphaFoldDB" id="A0ABD3DKY0"/>
<dbReference type="Pfam" id="PF02171">
    <property type="entry name" value="Piwi"/>
    <property type="match status" value="1"/>
</dbReference>
<dbReference type="EMBL" id="JAVIJP010000017">
    <property type="protein sequence ID" value="KAL3641530.1"/>
    <property type="molecule type" value="Genomic_DNA"/>
</dbReference>
<dbReference type="InterPro" id="IPR012337">
    <property type="entry name" value="RNaseH-like_sf"/>
</dbReference>
<dbReference type="Gene3D" id="3.40.50.2300">
    <property type="match status" value="1"/>
</dbReference>
<keyword evidence="4" id="KW-1185">Reference proteome</keyword>
<gene>
    <name evidence="3" type="ORF">CASFOL_016498</name>
</gene>
<dbReference type="Proteomes" id="UP001632038">
    <property type="component" value="Unassembled WGS sequence"/>
</dbReference>
<feature type="region of interest" description="Disordered" evidence="1">
    <location>
        <begin position="99"/>
        <end position="118"/>
    </location>
</feature>
<evidence type="ECO:0000313" key="3">
    <source>
        <dbReference type="EMBL" id="KAL3641530.1"/>
    </source>
</evidence>
<reference evidence="4" key="1">
    <citation type="journal article" date="2024" name="IScience">
        <title>Strigolactones Initiate the Formation of Haustorium-like Structures in Castilleja.</title>
        <authorList>
            <person name="Buerger M."/>
            <person name="Peterson D."/>
            <person name="Chory J."/>
        </authorList>
    </citation>
    <scope>NUCLEOTIDE SEQUENCE [LARGE SCALE GENOMIC DNA]</scope>
</reference>
<organism evidence="3 4">
    <name type="scientific">Castilleja foliolosa</name>
    <dbReference type="NCBI Taxonomy" id="1961234"/>
    <lineage>
        <taxon>Eukaryota</taxon>
        <taxon>Viridiplantae</taxon>
        <taxon>Streptophyta</taxon>
        <taxon>Embryophyta</taxon>
        <taxon>Tracheophyta</taxon>
        <taxon>Spermatophyta</taxon>
        <taxon>Magnoliopsida</taxon>
        <taxon>eudicotyledons</taxon>
        <taxon>Gunneridae</taxon>
        <taxon>Pentapetalae</taxon>
        <taxon>asterids</taxon>
        <taxon>lamiids</taxon>
        <taxon>Lamiales</taxon>
        <taxon>Orobanchaceae</taxon>
        <taxon>Pedicularideae</taxon>
        <taxon>Castillejinae</taxon>
        <taxon>Castilleja</taxon>
    </lineage>
</organism>
<dbReference type="PANTHER" id="PTHR22891">
    <property type="entry name" value="EUKARYOTIC TRANSLATION INITIATION FACTOR 2C"/>
    <property type="match status" value="1"/>
</dbReference>
<protein>
    <recommendedName>
        <fullName evidence="2">Piwi domain-containing protein</fullName>
    </recommendedName>
</protein>
<proteinExistence type="predicted"/>
<dbReference type="Pfam" id="PF16486">
    <property type="entry name" value="ArgoN"/>
    <property type="match status" value="1"/>
</dbReference>
<comment type="caution">
    <text evidence="3">The sequence shown here is derived from an EMBL/GenBank/DDBJ whole genome shotgun (WGS) entry which is preliminary data.</text>
</comment>
<dbReference type="SMART" id="SM00950">
    <property type="entry name" value="Piwi"/>
    <property type="match status" value="1"/>
</dbReference>
<evidence type="ECO:0000259" key="2">
    <source>
        <dbReference type="SMART" id="SM00950"/>
    </source>
</evidence>
<sequence length="411" mass="46342">MRVPPMALCGFGTKGNKVPILTNHFKVNVSKVDGLFFYYSVAVFYEDARPVDGKGIGRKVLDRVHDTNYDGEKSLFTVGALPRNKLEFTVVLDSVMSSSEQWESSPGGPGSPNESDKKIKLSPLSIQNVQGGDISNALHGQEFEMSQEALCVLDIILRHHAARQFRRAPPIVRVDNMYEEIQSELPGPLKFLLFFLPERKNCPWKRKNLSEFGVVTQCLSPPRVNDQYWTNMLLNINAKLGGLKSVLAGEPSPSLPVISKLLARGSGHRFLATELYVRTQSPNVEMIDSLYKRVADTDDDGNYKGASEIVSVIAVQSFPEYRAKPNYLSCKFLDDKWNPKFVVIVAQQNHQSPHKIFQTNSPRTIIDNRICQPKDNDFYLCAHAGMVGTTRPTHYHILIDERTEFMFRHTP</sequence>
<dbReference type="SUPFAM" id="SSF53098">
    <property type="entry name" value="Ribonuclease H-like"/>
    <property type="match status" value="1"/>
</dbReference>
<name>A0ABD3DKY0_9LAMI</name>
<dbReference type="Gene3D" id="3.30.420.10">
    <property type="entry name" value="Ribonuclease H-like superfamily/Ribonuclease H"/>
    <property type="match status" value="1"/>
</dbReference>
<dbReference type="InterPro" id="IPR036397">
    <property type="entry name" value="RNaseH_sf"/>
</dbReference>